<proteinExistence type="inferred from homology"/>
<keyword evidence="5" id="KW-0479">Metal-binding</keyword>
<dbReference type="SUPFAM" id="SSF81665">
    <property type="entry name" value="Calcium ATPase, transmembrane domain M"/>
    <property type="match status" value="1"/>
</dbReference>
<dbReference type="RefSeq" id="WP_092159788.1">
    <property type="nucleotide sequence ID" value="NZ_FNGA01000002.1"/>
</dbReference>
<dbReference type="SMART" id="SM00831">
    <property type="entry name" value="Cation_ATPase_N"/>
    <property type="match status" value="1"/>
</dbReference>
<keyword evidence="15" id="KW-1185">Reference proteome</keyword>
<dbReference type="GO" id="GO:0005524">
    <property type="term" value="F:ATP binding"/>
    <property type="evidence" value="ECO:0007669"/>
    <property type="project" value="UniProtKB-KW"/>
</dbReference>
<reference evidence="15" key="1">
    <citation type="submission" date="2016-10" db="EMBL/GenBank/DDBJ databases">
        <authorList>
            <person name="Varghese N."/>
            <person name="Submissions S."/>
        </authorList>
    </citation>
    <scope>NUCLEOTIDE SEQUENCE [LARGE SCALE GENOMIC DNA]</scope>
    <source>
        <strain evidence="15">DSM 16995</strain>
    </source>
</reference>
<dbReference type="Pfam" id="PF00702">
    <property type="entry name" value="Hydrolase"/>
    <property type="match status" value="1"/>
</dbReference>
<evidence type="ECO:0000256" key="10">
    <source>
        <dbReference type="ARBA" id="ARBA00022989"/>
    </source>
</evidence>
<dbReference type="STRING" id="246191.SAMN05660337_1527"/>
<evidence type="ECO:0000256" key="12">
    <source>
        <dbReference type="SAM" id="Phobius"/>
    </source>
</evidence>
<evidence type="ECO:0000256" key="7">
    <source>
        <dbReference type="ARBA" id="ARBA00022840"/>
    </source>
</evidence>
<dbReference type="EMBL" id="FNGA01000002">
    <property type="protein sequence ID" value="SDK87369.1"/>
    <property type="molecule type" value="Genomic_DNA"/>
</dbReference>
<accession>A0A1G9FG76</accession>
<dbReference type="InterPro" id="IPR023299">
    <property type="entry name" value="ATPase_P-typ_cyto_dom_N"/>
</dbReference>
<dbReference type="PROSITE" id="PS00154">
    <property type="entry name" value="ATPASE_E1_E2"/>
    <property type="match status" value="1"/>
</dbReference>
<evidence type="ECO:0000256" key="11">
    <source>
        <dbReference type="ARBA" id="ARBA00023136"/>
    </source>
</evidence>
<dbReference type="InterPro" id="IPR023298">
    <property type="entry name" value="ATPase_P-typ_TM_dom_sf"/>
</dbReference>
<dbReference type="InterPro" id="IPR044492">
    <property type="entry name" value="P_typ_ATPase_HD_dom"/>
</dbReference>
<evidence type="ECO:0000256" key="1">
    <source>
        <dbReference type="ARBA" id="ARBA00004141"/>
    </source>
</evidence>
<dbReference type="Gene3D" id="3.40.1110.10">
    <property type="entry name" value="Calcium-transporting ATPase, cytoplasmic domain N"/>
    <property type="match status" value="1"/>
</dbReference>
<name>A0A1G9FG76_9BACT</name>
<evidence type="ECO:0000259" key="13">
    <source>
        <dbReference type="SMART" id="SM00831"/>
    </source>
</evidence>
<feature type="transmembrane region" description="Helical" evidence="12">
    <location>
        <begin position="260"/>
        <end position="287"/>
    </location>
</feature>
<dbReference type="InterPro" id="IPR008250">
    <property type="entry name" value="ATPase_P-typ_transduc_dom_A_sf"/>
</dbReference>
<protein>
    <submittedName>
        <fullName evidence="14">H+-transporting ATPase</fullName>
    </submittedName>
</protein>
<feature type="transmembrane region" description="Helical" evidence="12">
    <location>
        <begin position="713"/>
        <end position="732"/>
    </location>
</feature>
<dbReference type="GO" id="GO:0120029">
    <property type="term" value="P:proton export across plasma membrane"/>
    <property type="evidence" value="ECO:0007669"/>
    <property type="project" value="InterPro"/>
</dbReference>
<feature type="transmembrane region" description="Helical" evidence="12">
    <location>
        <begin position="616"/>
        <end position="637"/>
    </location>
</feature>
<dbReference type="SFLD" id="SFLDG00002">
    <property type="entry name" value="C1.7:_P-type_atpase_like"/>
    <property type="match status" value="1"/>
</dbReference>
<comment type="similarity">
    <text evidence="2">Belongs to the cation transport ATPase (P-type) (TC 3.A.3) family. Type IIIA subfamily.</text>
</comment>
<dbReference type="Gene3D" id="2.70.150.10">
    <property type="entry name" value="Calcium-transporting ATPase, cytoplasmic transduction domain A"/>
    <property type="match status" value="1"/>
</dbReference>
<dbReference type="Pfam" id="PF00122">
    <property type="entry name" value="E1-E2_ATPase"/>
    <property type="match status" value="1"/>
</dbReference>
<keyword evidence="4 12" id="KW-0812">Transmembrane</keyword>
<feature type="transmembrane region" description="Helical" evidence="12">
    <location>
        <begin position="80"/>
        <end position="96"/>
    </location>
</feature>
<dbReference type="NCBIfam" id="TIGR01494">
    <property type="entry name" value="ATPase_P-type"/>
    <property type="match status" value="2"/>
</dbReference>
<feature type="transmembrane region" description="Helical" evidence="12">
    <location>
        <begin position="230"/>
        <end position="248"/>
    </location>
</feature>
<dbReference type="GO" id="GO:0016887">
    <property type="term" value="F:ATP hydrolysis activity"/>
    <property type="evidence" value="ECO:0007669"/>
    <property type="project" value="InterPro"/>
</dbReference>
<dbReference type="AlphaFoldDB" id="A0A1G9FG76"/>
<dbReference type="PRINTS" id="PR00120">
    <property type="entry name" value="HATPASE"/>
</dbReference>
<keyword evidence="6" id="KW-0547">Nucleotide-binding</keyword>
<evidence type="ECO:0000256" key="6">
    <source>
        <dbReference type="ARBA" id="ARBA00022741"/>
    </source>
</evidence>
<evidence type="ECO:0000313" key="14">
    <source>
        <dbReference type="EMBL" id="SDK87369.1"/>
    </source>
</evidence>
<dbReference type="GO" id="GO:0016020">
    <property type="term" value="C:membrane"/>
    <property type="evidence" value="ECO:0007669"/>
    <property type="project" value="UniProtKB-SubCell"/>
</dbReference>
<keyword evidence="11 12" id="KW-0472">Membrane</keyword>
<dbReference type="InterPro" id="IPR006534">
    <property type="entry name" value="P-type_ATPase_IIIA"/>
</dbReference>
<dbReference type="GO" id="GO:0046872">
    <property type="term" value="F:metal ion binding"/>
    <property type="evidence" value="ECO:0007669"/>
    <property type="project" value="UniProtKB-KW"/>
</dbReference>
<evidence type="ECO:0000256" key="3">
    <source>
        <dbReference type="ARBA" id="ARBA00022553"/>
    </source>
</evidence>
<keyword evidence="8" id="KW-0460">Magnesium</keyword>
<dbReference type="GO" id="GO:0008553">
    <property type="term" value="F:P-type proton-exporting transporter activity"/>
    <property type="evidence" value="ECO:0007669"/>
    <property type="project" value="InterPro"/>
</dbReference>
<evidence type="ECO:0000256" key="5">
    <source>
        <dbReference type="ARBA" id="ARBA00022723"/>
    </source>
</evidence>
<dbReference type="CDD" id="cd02076">
    <property type="entry name" value="P-type_ATPase_H"/>
    <property type="match status" value="1"/>
</dbReference>
<feature type="transmembrane region" description="Helical" evidence="12">
    <location>
        <begin position="748"/>
        <end position="768"/>
    </location>
</feature>
<keyword evidence="3" id="KW-0597">Phosphoprotein</keyword>
<dbReference type="SUPFAM" id="SSF56784">
    <property type="entry name" value="HAD-like"/>
    <property type="match status" value="1"/>
</dbReference>
<dbReference type="FunFam" id="3.40.50.1000:FF:000211">
    <property type="entry name" value="Plasma membrane ATPase"/>
    <property type="match status" value="1"/>
</dbReference>
<dbReference type="InterPro" id="IPR023214">
    <property type="entry name" value="HAD_sf"/>
</dbReference>
<dbReference type="SFLD" id="SFLDF00027">
    <property type="entry name" value="p-type_atpase"/>
    <property type="match status" value="1"/>
</dbReference>
<keyword evidence="9" id="KW-1278">Translocase</keyword>
<organism evidence="14 15">
    <name type="scientific">Maridesulfovibrio ferrireducens</name>
    <dbReference type="NCBI Taxonomy" id="246191"/>
    <lineage>
        <taxon>Bacteria</taxon>
        <taxon>Pseudomonadati</taxon>
        <taxon>Thermodesulfobacteriota</taxon>
        <taxon>Desulfovibrionia</taxon>
        <taxon>Desulfovibrionales</taxon>
        <taxon>Desulfovibrionaceae</taxon>
        <taxon>Maridesulfovibrio</taxon>
    </lineage>
</organism>
<feature type="transmembrane region" description="Helical" evidence="12">
    <location>
        <begin position="774"/>
        <end position="794"/>
    </location>
</feature>
<dbReference type="SUPFAM" id="SSF81653">
    <property type="entry name" value="Calcium ATPase, transduction domain A"/>
    <property type="match status" value="1"/>
</dbReference>
<dbReference type="Pfam" id="PF00690">
    <property type="entry name" value="Cation_ATPase_N"/>
    <property type="match status" value="1"/>
</dbReference>
<dbReference type="Gene3D" id="1.20.1110.10">
    <property type="entry name" value="Calcium-transporting ATPase, transmembrane domain"/>
    <property type="match status" value="1"/>
</dbReference>
<keyword evidence="7" id="KW-0067">ATP-binding</keyword>
<feature type="transmembrane region" description="Helical" evidence="12">
    <location>
        <begin position="52"/>
        <end position="74"/>
    </location>
</feature>
<keyword evidence="10 12" id="KW-1133">Transmembrane helix</keyword>
<feature type="transmembrane region" description="Helical" evidence="12">
    <location>
        <begin position="680"/>
        <end position="701"/>
    </location>
</feature>
<comment type="subcellular location">
    <subcellularLocation>
        <location evidence="1">Membrane</location>
        <topology evidence="1">Multi-pass membrane protein</topology>
    </subcellularLocation>
</comment>
<dbReference type="InterPro" id="IPR036412">
    <property type="entry name" value="HAD-like_sf"/>
</dbReference>
<dbReference type="OrthoDB" id="9763278at2"/>
<dbReference type="PRINTS" id="PR00119">
    <property type="entry name" value="CATATPASE"/>
</dbReference>
<feature type="domain" description="Cation-transporting P-type ATPase N-terminal" evidence="13">
    <location>
        <begin position="4"/>
        <end position="76"/>
    </location>
</feature>
<dbReference type="PANTHER" id="PTHR42861">
    <property type="entry name" value="CALCIUM-TRANSPORTING ATPASE"/>
    <property type="match status" value="1"/>
</dbReference>
<dbReference type="Gene3D" id="3.40.50.1000">
    <property type="entry name" value="HAD superfamily/HAD-like"/>
    <property type="match status" value="1"/>
</dbReference>
<gene>
    <name evidence="14" type="ORF">SAMN05660337_1527</name>
</gene>
<sequence length="829" mass="90799">MGKHESTQDINKIFKDLNSSSKGLTSPEARTRLDKYGQNALKTESVSPLKKLLSYFWGPIPWMIEAAALLSLIVQDWVDFSIIMVLLIFNAAIGFWEEAKASNALDALKNQMALKARVLRDGIWNEIDATNLVPGDIVRIRLGDVIPADVVLTEGEYLSVDQSALTGESLPVNKKSGNEAFSGSVAKQGEMEAVVTATGAETFFGRTAKLVESAGTASHFQKAVMKVGDFLIFVAIGLAMILVVTELLRGEPLIKLIQFVLILVVASIPVAMPAVLSVTMALGALSLSKKKAIVSKLQAIEEMAGIDILCSDKTGTLTKNQLDLGEPVIFSAPDKDNLIFMAALASKEENGDAIDLAVLKGITDKSIFTGYKQTSFSPFDPIRKRTEGSITTEDSQFKVTKGAPQVVLDLANVTGPDRERADSAINDFAAKGFRSLGVAKSNETGGWDFLGILSLFDPPRDDSKETIAQAVKHGIQVKMVTGDDTAIGRETAGQLGMGTNMHPVSELIGENADPAHLTSTQSEMIEKADGFARVFPEHKYAIVKALQERGHIVAMTGDGVNDAPALKQADAGIAVSGATDAARAAADLILTEPGLSVIIKAVEEARRIFERMMSYTIYRIAMTIDIMAFVVLAMLVFDFYPLTAVMIIMLALLDDIPIMTIAYDNTWLDPKPVRWQMGRVLGISSMLGFLAVIETFGMLWLGRDIFHYPVEQLQTMLFLQLVAGGHLMLFVTRTKKAFWKSPYPAPKLFWAIIGTQLFAAFICGMGWLVPAIPWIHILWVWVYNLVWMVVQDIFKLAAYRMMDNKAEHNQGFIKIANEPIFSRFSHHRK</sequence>
<dbReference type="InterPro" id="IPR018303">
    <property type="entry name" value="ATPase_P-typ_P_site"/>
</dbReference>
<dbReference type="FunFam" id="3.40.1110.10:FF:000005">
    <property type="entry name" value="Plasma membrane ATPase"/>
    <property type="match status" value="1"/>
</dbReference>
<dbReference type="SFLD" id="SFLDS00003">
    <property type="entry name" value="Haloacid_Dehalogenase"/>
    <property type="match status" value="1"/>
</dbReference>
<dbReference type="FunFam" id="2.70.150.10:FF:000004">
    <property type="entry name" value="Plasma membrane ATPase"/>
    <property type="match status" value="1"/>
</dbReference>
<dbReference type="Proteomes" id="UP000199053">
    <property type="component" value="Unassembled WGS sequence"/>
</dbReference>
<evidence type="ECO:0000256" key="4">
    <source>
        <dbReference type="ARBA" id="ARBA00022692"/>
    </source>
</evidence>
<dbReference type="InterPro" id="IPR059000">
    <property type="entry name" value="ATPase_P-type_domA"/>
</dbReference>
<evidence type="ECO:0000313" key="15">
    <source>
        <dbReference type="Proteomes" id="UP000199053"/>
    </source>
</evidence>
<feature type="transmembrane region" description="Helical" evidence="12">
    <location>
        <begin position="643"/>
        <end position="668"/>
    </location>
</feature>
<dbReference type="InterPro" id="IPR001757">
    <property type="entry name" value="P_typ_ATPase"/>
</dbReference>
<evidence type="ECO:0000256" key="2">
    <source>
        <dbReference type="ARBA" id="ARBA00008804"/>
    </source>
</evidence>
<dbReference type="InterPro" id="IPR004014">
    <property type="entry name" value="ATPase_P-typ_cation-transptr_N"/>
</dbReference>
<dbReference type="NCBIfam" id="TIGR01647">
    <property type="entry name" value="ATPase-IIIA_H"/>
    <property type="match status" value="1"/>
</dbReference>
<evidence type="ECO:0000256" key="8">
    <source>
        <dbReference type="ARBA" id="ARBA00022842"/>
    </source>
</evidence>
<evidence type="ECO:0000256" key="9">
    <source>
        <dbReference type="ARBA" id="ARBA00022967"/>
    </source>
</evidence>